<feature type="region of interest" description="Disordered" evidence="1">
    <location>
        <begin position="219"/>
        <end position="243"/>
    </location>
</feature>
<proteinExistence type="predicted"/>
<dbReference type="AlphaFoldDB" id="A0A9K3CRR7"/>
<sequence length="243" mass="26369">MDFEDAINVALLTLKSGNSRGMVVRLDEETMEAEIVLCVDLGWYSYYGGAAQRLLNGNFFFAGTAIGAQEDCYAGYANGITRFVELTPSGRVLHAGTVNGAGNRFLRIPSMYSGVKPVRVKHVRKPSVLPFNVSLGTEGEGPEEEAARRRELGLQLEPEAKPSGITISAAPSPLAQETTPLDTPLGTEEQEEERDAVAEAVAERERLAAAEIEREVTAQLEEEDRVRERQGGMVLEAAMDGPE</sequence>
<feature type="region of interest" description="Disordered" evidence="1">
    <location>
        <begin position="159"/>
        <end position="196"/>
    </location>
</feature>
<evidence type="ECO:0000313" key="3">
    <source>
        <dbReference type="Proteomes" id="UP000265618"/>
    </source>
</evidence>
<keyword evidence="3" id="KW-1185">Reference proteome</keyword>
<reference evidence="2 3" key="1">
    <citation type="journal article" date="2018" name="PLoS ONE">
        <title>The draft genome of Kipferlia bialata reveals reductive genome evolution in fornicate parasites.</title>
        <authorList>
            <person name="Tanifuji G."/>
            <person name="Takabayashi S."/>
            <person name="Kume K."/>
            <person name="Takagi M."/>
            <person name="Nakayama T."/>
            <person name="Kamikawa R."/>
            <person name="Inagaki Y."/>
            <person name="Hashimoto T."/>
        </authorList>
    </citation>
    <scope>NUCLEOTIDE SEQUENCE [LARGE SCALE GENOMIC DNA]</scope>
    <source>
        <strain evidence="2">NY0173</strain>
    </source>
</reference>
<evidence type="ECO:0000256" key="1">
    <source>
        <dbReference type="SAM" id="MobiDB-lite"/>
    </source>
</evidence>
<gene>
    <name evidence="2" type="ORF">KIPB_002073</name>
</gene>
<accession>A0A9K3CRR7</accession>
<dbReference type="EMBL" id="BDIP01000321">
    <property type="protein sequence ID" value="GIQ81158.1"/>
    <property type="molecule type" value="Genomic_DNA"/>
</dbReference>
<protein>
    <submittedName>
        <fullName evidence="2">Uncharacterized protein</fullName>
    </submittedName>
</protein>
<comment type="caution">
    <text evidence="2">The sequence shown here is derived from an EMBL/GenBank/DDBJ whole genome shotgun (WGS) entry which is preliminary data.</text>
</comment>
<name>A0A9K3CRR7_9EUKA</name>
<organism evidence="2 3">
    <name type="scientific">Kipferlia bialata</name>
    <dbReference type="NCBI Taxonomy" id="797122"/>
    <lineage>
        <taxon>Eukaryota</taxon>
        <taxon>Metamonada</taxon>
        <taxon>Carpediemonas-like organisms</taxon>
        <taxon>Kipferlia</taxon>
    </lineage>
</organism>
<evidence type="ECO:0000313" key="2">
    <source>
        <dbReference type="EMBL" id="GIQ81158.1"/>
    </source>
</evidence>
<dbReference type="Proteomes" id="UP000265618">
    <property type="component" value="Unassembled WGS sequence"/>
</dbReference>